<keyword evidence="1" id="KW-0732">Signal</keyword>
<organism evidence="3 4">
    <name type="scientific">Ammoniphilus resinae</name>
    <dbReference type="NCBI Taxonomy" id="861532"/>
    <lineage>
        <taxon>Bacteria</taxon>
        <taxon>Bacillati</taxon>
        <taxon>Bacillota</taxon>
        <taxon>Bacilli</taxon>
        <taxon>Bacillales</taxon>
        <taxon>Paenibacillaceae</taxon>
        <taxon>Aneurinibacillus group</taxon>
        <taxon>Ammoniphilus</taxon>
    </lineage>
</organism>
<feature type="chain" id="PRO_5047368721" description="SLH domain-containing protein" evidence="1">
    <location>
        <begin position="28"/>
        <end position="1332"/>
    </location>
</feature>
<dbReference type="InterPro" id="IPR001119">
    <property type="entry name" value="SLH_dom"/>
</dbReference>
<dbReference type="Pfam" id="PF00395">
    <property type="entry name" value="SLH"/>
    <property type="match status" value="2"/>
</dbReference>
<accession>A0ABS4GMJ2</accession>
<feature type="domain" description="SLH" evidence="2">
    <location>
        <begin position="1189"/>
        <end position="1252"/>
    </location>
</feature>
<evidence type="ECO:0000259" key="2">
    <source>
        <dbReference type="PROSITE" id="PS51272"/>
    </source>
</evidence>
<feature type="signal peptide" evidence="1">
    <location>
        <begin position="1"/>
        <end position="27"/>
    </location>
</feature>
<comment type="caution">
    <text evidence="3">The sequence shown here is derived from an EMBL/GenBank/DDBJ whole genome shotgun (WGS) entry which is preliminary data.</text>
</comment>
<sequence>MKRYLSILVVLALMVSLLPLYPPEVGAATFNNGANNSKQTNFIFPDIVPKVNYKYVNFTGTLNQVSPNEISYSVKNVSSGKETARMNRGVTVADDGVHITVANVELFDGNNVITFYGKQGSTEITNIYEITYISTPLLYNLQFTGGGKKLPLDASDRTIVTNSFTTSGEYFTIEGNAPNVDQVIVRNGDYSVSATVNQDIEAYFIVGRVKLTKGLNTLTFYLKNANQTVEVKRDVVYFDGTGTYYDVKMSYSEATPYVSDFQDLSANPLIKKVDSTKTNSELRSASKFEGYVIIPKGTSNNPLPNRIVRISHEKSDGTILGSPANVIFTNLKTTNEYYVFKFTYDGNELSDSAFPMGTEVFPRFESFNPNINDYDDQSPKTLSYKFLDLNTPVMTYLKYYVDLNNVRDLIDNSIINERPFTIRVGVTHSPTLAPSIEVTNDFGSKGVADITAEPTVGSDNEFDIVVNSLPFDGTQTLRIYINKSLYPDIYQEVRINAAAGPVLSFEGLSDEMIFKYDPNLSNGADGYTAREADENGNLKKVTLIEDVLKDFAGKIENVIVTAGDYANGAATFKINNYPVDLVVSGSSANQFKADLSQIDRRKLSSYFHDGQNTLLFRYEKGNITYEKKFILNLYSISFPEIPAANTNGVFPYAGTERKPDARFNGSDGIYTTKETEMDITGTFDFIDLGKKRSDVVDAVRDLPTGEKYLFVVEGSDGFKAKWNLKEDELLDIADNRALSNDGDDVKDLSVYYDLDHQYFIFDIKNRNVPTDGSKLVYTFTVYNNGENGGSKASYRLEVSAPGMNYRILRPIVTGDALQQTINQNYLEVVIESRNADSVVINKIPAEKVSFDNDMDGDTNDATDSHDAWRAIITDLKPNKANEIQFTITKGTDVVSDSFEVFYAPATIPGAQYLSPMNKGVKIFDKKLSLKFPSQTYLVRSDYNVPQNLRGQVFEEHQILYSIANSEDGVVDRFDYLPNKQRPANFDDTVASLASQFRNTFDSHFVKISPVYWIDGGLADDPNTSEYDSYPFGNLPIMPNPREMDPKRYNYNDVPSNRQLVPTKRGTLEIAYDENAVLSANHSISVMRYNPEGFWENVGGKVNTSRNTIEVPFDKFGYYVVAKLNDSFSDVIRHPYARNNMETAYAKGVILPRNFTSFGPDYPTTRGEFAAMVVRALQIPLVENVPSSFDDVLTDLSPTSLYDYRHIETAARLGIVKGTEPRIFNPSGKITREEAAIILARALEFKLVTSNVAAKKSLTKLFKDYNLISNYAMPAVLAVAKAKLIEGSPVDPNNPKSGSVFEPKATMLRGDAAILMTRVMTHLKLIPPVYEGK</sequence>
<dbReference type="RefSeq" id="WP_209809590.1">
    <property type="nucleotide sequence ID" value="NZ_JAGGKT010000003.1"/>
</dbReference>
<feature type="domain" description="SLH" evidence="2">
    <location>
        <begin position="1258"/>
        <end position="1329"/>
    </location>
</feature>
<evidence type="ECO:0000313" key="4">
    <source>
        <dbReference type="Proteomes" id="UP001519343"/>
    </source>
</evidence>
<evidence type="ECO:0000256" key="1">
    <source>
        <dbReference type="SAM" id="SignalP"/>
    </source>
</evidence>
<dbReference type="PROSITE" id="PS51272">
    <property type="entry name" value="SLH"/>
    <property type="match status" value="3"/>
</dbReference>
<keyword evidence="4" id="KW-1185">Reference proteome</keyword>
<protein>
    <recommendedName>
        <fullName evidence="2">SLH domain-containing protein</fullName>
    </recommendedName>
</protein>
<reference evidence="3 4" key="1">
    <citation type="submission" date="2021-03" db="EMBL/GenBank/DDBJ databases">
        <title>Genomic Encyclopedia of Type Strains, Phase IV (KMG-IV): sequencing the most valuable type-strain genomes for metagenomic binning, comparative biology and taxonomic classification.</title>
        <authorList>
            <person name="Goeker M."/>
        </authorList>
    </citation>
    <scope>NUCLEOTIDE SEQUENCE [LARGE SCALE GENOMIC DNA]</scope>
    <source>
        <strain evidence="3 4">DSM 24738</strain>
    </source>
</reference>
<dbReference type="EMBL" id="JAGGKT010000003">
    <property type="protein sequence ID" value="MBP1931493.1"/>
    <property type="molecule type" value="Genomic_DNA"/>
</dbReference>
<evidence type="ECO:0000313" key="3">
    <source>
        <dbReference type="EMBL" id="MBP1931493.1"/>
    </source>
</evidence>
<proteinExistence type="predicted"/>
<feature type="domain" description="SLH" evidence="2">
    <location>
        <begin position="1123"/>
        <end position="1186"/>
    </location>
</feature>
<name>A0ABS4GMJ2_9BACL</name>
<dbReference type="Proteomes" id="UP001519343">
    <property type="component" value="Unassembled WGS sequence"/>
</dbReference>
<gene>
    <name evidence="3" type="ORF">J2Z37_001494</name>
</gene>